<proteinExistence type="predicted"/>
<feature type="transmembrane region" description="Helical" evidence="1">
    <location>
        <begin position="97"/>
        <end position="117"/>
    </location>
</feature>
<feature type="transmembrane region" description="Helical" evidence="1">
    <location>
        <begin position="66"/>
        <end position="85"/>
    </location>
</feature>
<evidence type="ECO:0000313" key="2">
    <source>
        <dbReference type="EMBL" id="NKY19497.1"/>
    </source>
</evidence>
<evidence type="ECO:0000313" key="3">
    <source>
        <dbReference type="Proteomes" id="UP000582646"/>
    </source>
</evidence>
<dbReference type="Proteomes" id="UP000582646">
    <property type="component" value="Unassembled WGS sequence"/>
</dbReference>
<keyword evidence="1" id="KW-0812">Transmembrane</keyword>
<gene>
    <name evidence="2" type="ORF">HF999_14110</name>
</gene>
<keyword evidence="3" id="KW-1185">Reference proteome</keyword>
<reference evidence="2 3" key="1">
    <citation type="submission" date="2020-04" db="EMBL/GenBank/DDBJ databases">
        <title>MicrobeNet Type strains.</title>
        <authorList>
            <person name="Nicholson A.C."/>
        </authorList>
    </citation>
    <scope>NUCLEOTIDE SEQUENCE [LARGE SCALE GENOMIC DNA]</scope>
    <source>
        <strain evidence="2 3">DSM 44113</strain>
    </source>
</reference>
<evidence type="ECO:0000256" key="1">
    <source>
        <dbReference type="SAM" id="Phobius"/>
    </source>
</evidence>
<dbReference type="AlphaFoldDB" id="A0A846X1M9"/>
<protein>
    <submittedName>
        <fullName evidence="2">Uncharacterized protein</fullName>
    </submittedName>
</protein>
<dbReference type="EMBL" id="JAAXOQ010000018">
    <property type="protein sequence ID" value="NKY19497.1"/>
    <property type="molecule type" value="Genomic_DNA"/>
</dbReference>
<keyword evidence="1" id="KW-1133">Transmembrane helix</keyword>
<dbReference type="RefSeq" id="WP_168546492.1">
    <property type="nucleotide sequence ID" value="NZ_BAAAKS010000019.1"/>
</dbReference>
<accession>A0A846X1M9</accession>
<sequence length="122" mass="12587">MFAPELFSLVPDVVVHANTLVGSAMRGAAHASEQATAMLVADGIDVKPVQPPGGEKILRLLGWLKWAVYIIGVGALIGAGAIFALEKYQQRGDSKAAQICLYVIIGAVVSVSAVGIIDAATS</sequence>
<comment type="caution">
    <text evidence="2">The sequence shown here is derived from an EMBL/GenBank/DDBJ whole genome shotgun (WGS) entry which is preliminary data.</text>
</comment>
<name>A0A846X1M9_9ACTN</name>
<organism evidence="2 3">
    <name type="scientific">Tsukamurella spumae</name>
    <dbReference type="NCBI Taxonomy" id="44753"/>
    <lineage>
        <taxon>Bacteria</taxon>
        <taxon>Bacillati</taxon>
        <taxon>Actinomycetota</taxon>
        <taxon>Actinomycetes</taxon>
        <taxon>Mycobacteriales</taxon>
        <taxon>Tsukamurellaceae</taxon>
        <taxon>Tsukamurella</taxon>
    </lineage>
</organism>
<keyword evidence="1" id="KW-0472">Membrane</keyword>